<protein>
    <recommendedName>
        <fullName evidence="4">Outer membrane protein beta-barrel domain-containing protein</fullName>
    </recommendedName>
</protein>
<evidence type="ECO:0008006" key="4">
    <source>
        <dbReference type="Google" id="ProtNLM"/>
    </source>
</evidence>
<evidence type="ECO:0000313" key="3">
    <source>
        <dbReference type="Proteomes" id="UP001595758"/>
    </source>
</evidence>
<keyword evidence="1" id="KW-0732">Signal</keyword>
<reference evidence="3" key="1">
    <citation type="journal article" date="2019" name="Int. J. Syst. Evol. Microbiol.">
        <title>The Global Catalogue of Microorganisms (GCM) 10K type strain sequencing project: providing services to taxonomists for standard genome sequencing and annotation.</title>
        <authorList>
            <consortium name="The Broad Institute Genomics Platform"/>
            <consortium name="The Broad Institute Genome Sequencing Center for Infectious Disease"/>
            <person name="Wu L."/>
            <person name="Ma J."/>
        </authorList>
    </citation>
    <scope>NUCLEOTIDE SEQUENCE [LARGE SCALE GENOMIC DNA]</scope>
    <source>
        <strain evidence="3">CCUG 59858</strain>
    </source>
</reference>
<accession>A0ABV8CGY5</accession>
<dbReference type="Proteomes" id="UP001595758">
    <property type="component" value="Unassembled WGS sequence"/>
</dbReference>
<comment type="caution">
    <text evidence="2">The sequence shown here is derived from an EMBL/GenBank/DDBJ whole genome shotgun (WGS) entry which is preliminary data.</text>
</comment>
<proteinExistence type="predicted"/>
<gene>
    <name evidence="2" type="ORF">ACFORL_09200</name>
</gene>
<evidence type="ECO:0000313" key="2">
    <source>
        <dbReference type="EMBL" id="MFC3909247.1"/>
    </source>
</evidence>
<evidence type="ECO:0000256" key="1">
    <source>
        <dbReference type="SAM" id="SignalP"/>
    </source>
</evidence>
<dbReference type="RefSeq" id="WP_382343280.1">
    <property type="nucleotide sequence ID" value="NZ_JBHSAB010000022.1"/>
</dbReference>
<dbReference type="EMBL" id="JBHSAB010000022">
    <property type="protein sequence ID" value="MFC3909247.1"/>
    <property type="molecule type" value="Genomic_DNA"/>
</dbReference>
<sequence length="222" mass="24384">MNNKKICALAFALASTASQAGTMGPAYVPERLLFVEGGVSYSHAFYDSYAVFPESRTLITPNGYAINPKRTYPNDFFGGYIGSSIYWPSDWLMNTRYDMYGEKTRRNYTAGTAARLAPTKLSFTLDKVFGDIRTFSYGIGAGAIVETLNEGDFLVVVSADNPSSESIQGRTRIDPLVEGFAMYRFDNGFGIKFNAGYQIPVNSKFGSGDLNLNLGINYAFSI</sequence>
<feature type="chain" id="PRO_5046005887" description="Outer membrane protein beta-barrel domain-containing protein" evidence="1">
    <location>
        <begin position="21"/>
        <end position="222"/>
    </location>
</feature>
<name>A0ABV8CGY5_9GAMM</name>
<feature type="signal peptide" evidence="1">
    <location>
        <begin position="1"/>
        <end position="20"/>
    </location>
</feature>
<keyword evidence="3" id="KW-1185">Reference proteome</keyword>
<organism evidence="2 3">
    <name type="scientific">Legionella dresdenensis</name>
    <dbReference type="NCBI Taxonomy" id="450200"/>
    <lineage>
        <taxon>Bacteria</taxon>
        <taxon>Pseudomonadati</taxon>
        <taxon>Pseudomonadota</taxon>
        <taxon>Gammaproteobacteria</taxon>
        <taxon>Legionellales</taxon>
        <taxon>Legionellaceae</taxon>
        <taxon>Legionella</taxon>
    </lineage>
</organism>